<dbReference type="PANTHER" id="PTHR11017:SF479">
    <property type="entry name" value="DISEASE RESISTANCE PROTEIN (TIR-NBS-LRR CLASS) FAMILY"/>
    <property type="match status" value="1"/>
</dbReference>
<evidence type="ECO:0000313" key="4">
    <source>
        <dbReference type="Proteomes" id="UP001281410"/>
    </source>
</evidence>
<evidence type="ECO:0000256" key="2">
    <source>
        <dbReference type="ARBA" id="ARBA00022737"/>
    </source>
</evidence>
<dbReference type="Pfam" id="PF07725">
    <property type="entry name" value="LRR_3"/>
    <property type="match status" value="1"/>
</dbReference>
<proteinExistence type="predicted"/>
<evidence type="ECO:0000313" key="3">
    <source>
        <dbReference type="EMBL" id="KAK3229295.1"/>
    </source>
</evidence>
<accession>A0AAE0B4T3</accession>
<sequence>MRMHRLRFMKFYSPHYSKGNKKNDKVHLCEGLELLPDELRYLHWHRYPLRCLPSKFDPENLVELQMHHSNVEHLWNENRETLPTSYVVFPGNWNSQHSFIYYNCLKLDANAQLRIQVTARGTASMEDHLEVPNFSADGYIEGYSVSFCFPGNEIPES</sequence>
<gene>
    <name evidence="3" type="ORF">Dsin_001176</name>
</gene>
<keyword evidence="1" id="KW-0433">Leucine-rich repeat</keyword>
<keyword evidence="2" id="KW-0677">Repeat</keyword>
<keyword evidence="4" id="KW-1185">Reference proteome</keyword>
<dbReference type="PANTHER" id="PTHR11017">
    <property type="entry name" value="LEUCINE-RICH REPEAT-CONTAINING PROTEIN"/>
    <property type="match status" value="1"/>
</dbReference>
<organism evidence="3 4">
    <name type="scientific">Dipteronia sinensis</name>
    <dbReference type="NCBI Taxonomy" id="43782"/>
    <lineage>
        <taxon>Eukaryota</taxon>
        <taxon>Viridiplantae</taxon>
        <taxon>Streptophyta</taxon>
        <taxon>Embryophyta</taxon>
        <taxon>Tracheophyta</taxon>
        <taxon>Spermatophyta</taxon>
        <taxon>Magnoliopsida</taxon>
        <taxon>eudicotyledons</taxon>
        <taxon>Gunneridae</taxon>
        <taxon>Pentapetalae</taxon>
        <taxon>rosids</taxon>
        <taxon>malvids</taxon>
        <taxon>Sapindales</taxon>
        <taxon>Sapindaceae</taxon>
        <taxon>Hippocastanoideae</taxon>
        <taxon>Acereae</taxon>
        <taxon>Dipteronia</taxon>
    </lineage>
</organism>
<dbReference type="EMBL" id="JANJYJ010000001">
    <property type="protein sequence ID" value="KAK3229295.1"/>
    <property type="molecule type" value="Genomic_DNA"/>
</dbReference>
<dbReference type="Proteomes" id="UP001281410">
    <property type="component" value="Unassembled WGS sequence"/>
</dbReference>
<evidence type="ECO:0000256" key="1">
    <source>
        <dbReference type="ARBA" id="ARBA00022614"/>
    </source>
</evidence>
<protein>
    <submittedName>
        <fullName evidence="3">Uncharacterized protein</fullName>
    </submittedName>
</protein>
<name>A0AAE0B4T3_9ROSI</name>
<dbReference type="GO" id="GO:0006952">
    <property type="term" value="P:defense response"/>
    <property type="evidence" value="ECO:0007669"/>
    <property type="project" value="InterPro"/>
</dbReference>
<comment type="caution">
    <text evidence="3">The sequence shown here is derived from an EMBL/GenBank/DDBJ whole genome shotgun (WGS) entry which is preliminary data.</text>
</comment>
<dbReference type="InterPro" id="IPR011713">
    <property type="entry name" value="Leu-rich_rpt_3"/>
</dbReference>
<reference evidence="3" key="1">
    <citation type="journal article" date="2023" name="Plant J.">
        <title>Genome sequences and population genomics provide insights into the demographic history, inbreeding, and mutation load of two 'living fossil' tree species of Dipteronia.</title>
        <authorList>
            <person name="Feng Y."/>
            <person name="Comes H.P."/>
            <person name="Chen J."/>
            <person name="Zhu S."/>
            <person name="Lu R."/>
            <person name="Zhang X."/>
            <person name="Li P."/>
            <person name="Qiu J."/>
            <person name="Olsen K.M."/>
            <person name="Qiu Y."/>
        </authorList>
    </citation>
    <scope>NUCLEOTIDE SEQUENCE</scope>
    <source>
        <strain evidence="3">NBL</strain>
    </source>
</reference>
<dbReference type="InterPro" id="IPR044974">
    <property type="entry name" value="Disease_R_plants"/>
</dbReference>
<dbReference type="AlphaFoldDB" id="A0AAE0B4T3"/>